<comment type="caution">
    <text evidence="2">The sequence shown here is derived from an EMBL/GenBank/DDBJ whole genome shotgun (WGS) entry which is preliminary data.</text>
</comment>
<accession>A0A080LVP1</accession>
<evidence type="ECO:0000313" key="3">
    <source>
        <dbReference type="Proteomes" id="UP000020077"/>
    </source>
</evidence>
<name>A0A080LVP1_9PROT</name>
<protein>
    <submittedName>
        <fullName evidence="2">Uncharacterized protein</fullName>
    </submittedName>
</protein>
<feature type="compositionally biased region" description="Basic and acidic residues" evidence="1">
    <location>
        <begin position="1"/>
        <end position="20"/>
    </location>
</feature>
<dbReference type="AlphaFoldDB" id="A0A080LVP1"/>
<evidence type="ECO:0000313" key="2">
    <source>
        <dbReference type="EMBL" id="KFB71780.1"/>
    </source>
</evidence>
<gene>
    <name evidence="2" type="ORF">AW09_003070</name>
</gene>
<sequence length="291" mass="31373">MQPPYRPRDGSRAAVDDGLGHADLGTQPFVRRLQAGSRIDGVAQRAVVKDRLAAQVADDDFAAMNANPRQPEVHPRGREFGPVAGGEVAHIERTGQRAAAMIRLRQGRREHDCDGVADHPVERAFVTEGNGDHAVEIAVEHGHGARRVGDFHQAREVGKVGKHEAAFAPLATQFQPVGVRDQVRDQIGRHVARERLADPSLAALGFAVTDDAGEHEAGQQNEPWGQRVEEQAVGGKSMPGPGEEQNQQAQRGDRRRDSAAAQSEGPDGNAPHQQHDGLESQRPVGAKQVFA</sequence>
<feature type="region of interest" description="Disordered" evidence="1">
    <location>
        <begin position="1"/>
        <end position="21"/>
    </location>
</feature>
<dbReference type="Proteomes" id="UP000020077">
    <property type="component" value="Unassembled WGS sequence"/>
</dbReference>
<dbReference type="EMBL" id="JDVG02000493">
    <property type="protein sequence ID" value="KFB71780.1"/>
    <property type="molecule type" value="Genomic_DNA"/>
</dbReference>
<feature type="region of interest" description="Disordered" evidence="1">
    <location>
        <begin position="213"/>
        <end position="291"/>
    </location>
</feature>
<reference evidence="2 3" key="1">
    <citation type="submission" date="2014-02" db="EMBL/GenBank/DDBJ databases">
        <title>Expanding our view of genomic diversity in Candidatus Accumulibacter clades.</title>
        <authorList>
            <person name="Skennerton C.T."/>
            <person name="Barr J.J."/>
            <person name="Slater F.R."/>
            <person name="Bond P.L."/>
            <person name="Tyson G.W."/>
        </authorList>
    </citation>
    <scope>NUCLEOTIDE SEQUENCE [LARGE SCALE GENOMIC DNA]</scope>
    <source>
        <strain evidence="3">BA-91</strain>
    </source>
</reference>
<organism evidence="2 3">
    <name type="scientific">Candidatus Accumulibacter phosphatis</name>
    <dbReference type="NCBI Taxonomy" id="327160"/>
    <lineage>
        <taxon>Bacteria</taxon>
        <taxon>Pseudomonadati</taxon>
        <taxon>Pseudomonadota</taxon>
        <taxon>Betaproteobacteria</taxon>
        <taxon>Candidatus Accumulibacter</taxon>
    </lineage>
</organism>
<evidence type="ECO:0000256" key="1">
    <source>
        <dbReference type="SAM" id="MobiDB-lite"/>
    </source>
</evidence>
<proteinExistence type="predicted"/>